<gene>
    <name evidence="2" type="ORF">K6753_12465</name>
</gene>
<evidence type="ECO:0000313" key="3">
    <source>
        <dbReference type="Proteomes" id="UP001430954"/>
    </source>
</evidence>
<reference evidence="2 3" key="1">
    <citation type="submission" date="2021-09" db="EMBL/GenBank/DDBJ databases">
        <title>Lysobacter sp. 13A isolated from the river sediment.</title>
        <authorList>
            <person name="Liu H."/>
            <person name="Li S."/>
            <person name="Mao S."/>
        </authorList>
    </citation>
    <scope>NUCLEOTIDE SEQUENCE [LARGE SCALE GENOMIC DNA]</scope>
    <source>
        <strain evidence="2 3">13A</strain>
    </source>
</reference>
<dbReference type="SUPFAM" id="SSF117396">
    <property type="entry name" value="TM1631-like"/>
    <property type="match status" value="1"/>
</dbReference>
<dbReference type="Proteomes" id="UP001430954">
    <property type="component" value="Unassembled WGS sequence"/>
</dbReference>
<proteinExistence type="predicted"/>
<evidence type="ECO:0000256" key="1">
    <source>
        <dbReference type="SAM" id="MobiDB-lite"/>
    </source>
</evidence>
<dbReference type="PANTHER" id="PTHR30348">
    <property type="entry name" value="UNCHARACTERIZED PROTEIN YECE"/>
    <property type="match status" value="1"/>
</dbReference>
<keyword evidence="3" id="KW-1185">Reference proteome</keyword>
<dbReference type="InterPro" id="IPR002763">
    <property type="entry name" value="DUF72"/>
</dbReference>
<dbReference type="PANTHER" id="PTHR30348:SF4">
    <property type="entry name" value="DUF72 DOMAIN-CONTAINING PROTEIN"/>
    <property type="match status" value="1"/>
</dbReference>
<organism evidence="2 3">
    <name type="scientific">Novilysobacter selenitireducens</name>
    <dbReference type="NCBI Taxonomy" id="2872639"/>
    <lineage>
        <taxon>Bacteria</taxon>
        <taxon>Pseudomonadati</taxon>
        <taxon>Pseudomonadota</taxon>
        <taxon>Gammaproteobacteria</taxon>
        <taxon>Lysobacterales</taxon>
        <taxon>Lysobacteraceae</taxon>
        <taxon>Novilysobacter</taxon>
    </lineage>
</organism>
<sequence>MRHRQGRRRGDRARHRRPGLRRPRLCLPRHRGTPVVVRHVRPVGTARRRRGWHGVSAGEPSGTIRVGVGGWTYAPWRGGAFYPEGLVQRRELEHASRHLTAIEINGTYYRSQSRATYARWRDEVPDGFVFSAKAPMRIVKARDLSKVGGQVDGFIEGIAELGDRLGPILWQFDGGPPLRHATLEAFVSTLPKTVGDRTLRHVLDVRDPEFVDAAYVELARRHGMAIVYTDSPEHPNLGDVTADFVYARLMRSRDAVDTGYPADELAAWAGRAHTWAQGGTPADLPVLACNGPEQRRDVFIFFISAAKHRNPAAAMALLARLGAK</sequence>
<evidence type="ECO:0000313" key="2">
    <source>
        <dbReference type="EMBL" id="MBZ4040343.1"/>
    </source>
</evidence>
<dbReference type="InterPro" id="IPR036520">
    <property type="entry name" value="UPF0759_sf"/>
</dbReference>
<dbReference type="Gene3D" id="3.20.20.410">
    <property type="entry name" value="Protein of unknown function UPF0759"/>
    <property type="match status" value="1"/>
</dbReference>
<dbReference type="Pfam" id="PF01904">
    <property type="entry name" value="DUF72"/>
    <property type="match status" value="1"/>
</dbReference>
<dbReference type="EMBL" id="JAINZW010000006">
    <property type="protein sequence ID" value="MBZ4040343.1"/>
    <property type="molecule type" value="Genomic_DNA"/>
</dbReference>
<name>A0ABS7T954_9GAMM</name>
<protein>
    <submittedName>
        <fullName evidence="2">DUF72 domain-containing protein</fullName>
    </submittedName>
</protein>
<accession>A0ABS7T954</accession>
<comment type="caution">
    <text evidence="2">The sequence shown here is derived from an EMBL/GenBank/DDBJ whole genome shotgun (WGS) entry which is preliminary data.</text>
</comment>
<feature type="region of interest" description="Disordered" evidence="1">
    <location>
        <begin position="1"/>
        <end position="23"/>
    </location>
</feature>